<gene>
    <name evidence="1" type="ORF">LCGC14_2297390</name>
</gene>
<proteinExistence type="predicted"/>
<organism evidence="1">
    <name type="scientific">marine sediment metagenome</name>
    <dbReference type="NCBI Taxonomy" id="412755"/>
    <lineage>
        <taxon>unclassified sequences</taxon>
        <taxon>metagenomes</taxon>
        <taxon>ecological metagenomes</taxon>
    </lineage>
</organism>
<sequence length="106" mass="12419">ICNRCKNDKTHQCSGRFTIKRNPKDYKRPIKCPCCGETERIVSSEESRRRWIAKTKHSCNAYPFPHRKGTMRMCEEHPKVIAGVEPTEEEWLDYQSCLETLRTDSG</sequence>
<accession>A0A0F9F1Y5</accession>
<protein>
    <submittedName>
        <fullName evidence="1">Uncharacterized protein</fullName>
    </submittedName>
</protein>
<name>A0A0F9F1Y5_9ZZZZ</name>
<feature type="non-terminal residue" evidence="1">
    <location>
        <position position="1"/>
    </location>
</feature>
<reference evidence="1" key="1">
    <citation type="journal article" date="2015" name="Nature">
        <title>Complex archaea that bridge the gap between prokaryotes and eukaryotes.</title>
        <authorList>
            <person name="Spang A."/>
            <person name="Saw J.H."/>
            <person name="Jorgensen S.L."/>
            <person name="Zaremba-Niedzwiedzka K."/>
            <person name="Martijn J."/>
            <person name="Lind A.E."/>
            <person name="van Eijk R."/>
            <person name="Schleper C."/>
            <person name="Guy L."/>
            <person name="Ettema T.J."/>
        </authorList>
    </citation>
    <scope>NUCLEOTIDE SEQUENCE</scope>
</reference>
<dbReference type="EMBL" id="LAZR01032316">
    <property type="protein sequence ID" value="KKL51245.1"/>
    <property type="molecule type" value="Genomic_DNA"/>
</dbReference>
<comment type="caution">
    <text evidence="1">The sequence shown here is derived from an EMBL/GenBank/DDBJ whole genome shotgun (WGS) entry which is preliminary data.</text>
</comment>
<evidence type="ECO:0000313" key="1">
    <source>
        <dbReference type="EMBL" id="KKL51245.1"/>
    </source>
</evidence>
<dbReference type="AlphaFoldDB" id="A0A0F9F1Y5"/>